<proteinExistence type="predicted"/>
<comment type="caution">
    <text evidence="2">The sequence shown here is derived from an EMBL/GenBank/DDBJ whole genome shotgun (WGS) entry which is preliminary data.</text>
</comment>
<name>A0A8T0WTE6_PANVG</name>
<accession>A0A8T0WTE6</accession>
<reference evidence="2" key="1">
    <citation type="submission" date="2020-05" db="EMBL/GenBank/DDBJ databases">
        <title>WGS assembly of Panicum virgatum.</title>
        <authorList>
            <person name="Lovell J.T."/>
            <person name="Jenkins J."/>
            <person name="Shu S."/>
            <person name="Juenger T.E."/>
            <person name="Schmutz J."/>
        </authorList>
    </citation>
    <scope>NUCLEOTIDE SEQUENCE</scope>
    <source>
        <strain evidence="2">AP13</strain>
    </source>
</reference>
<keyword evidence="3" id="KW-1185">Reference proteome</keyword>
<gene>
    <name evidence="2" type="ORF">PVAP13_1NG148757</name>
</gene>
<evidence type="ECO:0000313" key="3">
    <source>
        <dbReference type="Proteomes" id="UP000823388"/>
    </source>
</evidence>
<evidence type="ECO:0000313" key="2">
    <source>
        <dbReference type="EMBL" id="KAG2650168.1"/>
    </source>
</evidence>
<feature type="region of interest" description="Disordered" evidence="1">
    <location>
        <begin position="1"/>
        <end position="126"/>
    </location>
</feature>
<protein>
    <submittedName>
        <fullName evidence="2">Uncharacterized protein</fullName>
    </submittedName>
</protein>
<feature type="compositionally biased region" description="Low complexity" evidence="1">
    <location>
        <begin position="108"/>
        <end position="125"/>
    </location>
</feature>
<dbReference type="EMBL" id="CM029038">
    <property type="protein sequence ID" value="KAG2650168.1"/>
    <property type="molecule type" value="Genomic_DNA"/>
</dbReference>
<evidence type="ECO:0000256" key="1">
    <source>
        <dbReference type="SAM" id="MobiDB-lite"/>
    </source>
</evidence>
<sequence length="153" mass="17062">MLPSPLQDPPTTRSGQRRGRHPSRMPLHLASSPRASRLLDGILEAGERPEDDDVGVEVDAAPAWRRRRHRPPDPDPARREGRRRPRPSPEVEEEEESGARASRRRRSTTPCSSTRPPPMTSCSPRKSICYFRTKNDADSAISKINSGLVVGGR</sequence>
<dbReference type="Proteomes" id="UP000823388">
    <property type="component" value="Chromosome 1N"/>
</dbReference>
<dbReference type="AlphaFoldDB" id="A0A8T0WTE6"/>
<organism evidence="2 3">
    <name type="scientific">Panicum virgatum</name>
    <name type="common">Blackwell switchgrass</name>
    <dbReference type="NCBI Taxonomy" id="38727"/>
    <lineage>
        <taxon>Eukaryota</taxon>
        <taxon>Viridiplantae</taxon>
        <taxon>Streptophyta</taxon>
        <taxon>Embryophyta</taxon>
        <taxon>Tracheophyta</taxon>
        <taxon>Spermatophyta</taxon>
        <taxon>Magnoliopsida</taxon>
        <taxon>Liliopsida</taxon>
        <taxon>Poales</taxon>
        <taxon>Poaceae</taxon>
        <taxon>PACMAD clade</taxon>
        <taxon>Panicoideae</taxon>
        <taxon>Panicodae</taxon>
        <taxon>Paniceae</taxon>
        <taxon>Panicinae</taxon>
        <taxon>Panicum</taxon>
        <taxon>Panicum sect. Hiantes</taxon>
    </lineage>
</organism>